<dbReference type="Proteomes" id="UP000030640">
    <property type="component" value="Unassembled WGS sequence"/>
</dbReference>
<dbReference type="VEuPathDB" id="PlasmoDB:C922_05404"/>
<dbReference type="RefSeq" id="XP_008819197.1">
    <property type="nucleotide sequence ID" value="XM_008820975.1"/>
</dbReference>
<gene>
    <name evidence="1" type="ORF">C922_05404</name>
</gene>
<proteinExistence type="predicted"/>
<protein>
    <submittedName>
        <fullName evidence="1">Uncharacterized protein</fullName>
    </submittedName>
</protein>
<dbReference type="AlphaFoldDB" id="W7A535"/>
<keyword evidence="2" id="KW-1185">Reference proteome</keyword>
<reference evidence="1 2" key="1">
    <citation type="submission" date="2013-02" db="EMBL/GenBank/DDBJ databases">
        <title>The Genome Sequence of Plasmodium inui San Antonio 1.</title>
        <authorList>
            <consortium name="The Broad Institute Genome Sequencing Platform"/>
            <consortium name="The Broad Institute Genome Sequencing Center for Infectious Disease"/>
            <person name="Neafsey D."/>
            <person name="Cheeseman I."/>
            <person name="Volkman S."/>
            <person name="Adams J."/>
            <person name="Walker B."/>
            <person name="Young S.K."/>
            <person name="Zeng Q."/>
            <person name="Gargeya S."/>
            <person name="Fitzgerald M."/>
            <person name="Haas B."/>
            <person name="Abouelleil A."/>
            <person name="Alvarado L."/>
            <person name="Arachchi H.M."/>
            <person name="Berlin A.M."/>
            <person name="Chapman S.B."/>
            <person name="Dewar J."/>
            <person name="Goldberg J."/>
            <person name="Griggs A."/>
            <person name="Gujja S."/>
            <person name="Hansen M."/>
            <person name="Howarth C."/>
            <person name="Imamovic A."/>
            <person name="Larimer J."/>
            <person name="McCowan C."/>
            <person name="Murphy C."/>
            <person name="Neiman D."/>
            <person name="Pearson M."/>
            <person name="Priest M."/>
            <person name="Roberts A."/>
            <person name="Saif S."/>
            <person name="Shea T."/>
            <person name="Sisk P."/>
            <person name="Sykes S."/>
            <person name="Wortman J."/>
            <person name="Nusbaum C."/>
            <person name="Birren B."/>
        </authorList>
    </citation>
    <scope>NUCLEOTIDE SEQUENCE [LARGE SCALE GENOMIC DNA]</scope>
    <source>
        <strain evidence="1 2">San Antonio 1</strain>
    </source>
</reference>
<evidence type="ECO:0000313" key="1">
    <source>
        <dbReference type="EMBL" id="EUD64214.1"/>
    </source>
</evidence>
<dbReference type="GeneID" id="20040678"/>
<sequence>MKELGVKKHKIKNLYFLILSGIYPQNGNPFDRIWEFLPSLPYKESIWIFSMLIGRDAKTEYPVDL</sequence>
<organism evidence="1 2">
    <name type="scientific">Plasmodium inui San Antonio 1</name>
    <dbReference type="NCBI Taxonomy" id="1237626"/>
    <lineage>
        <taxon>Eukaryota</taxon>
        <taxon>Sar</taxon>
        <taxon>Alveolata</taxon>
        <taxon>Apicomplexa</taxon>
        <taxon>Aconoidasida</taxon>
        <taxon>Haemosporida</taxon>
        <taxon>Plasmodiidae</taxon>
        <taxon>Plasmodium</taxon>
        <taxon>Plasmodium (Plasmodium)</taxon>
    </lineage>
</organism>
<accession>W7A535</accession>
<name>W7A535_9APIC</name>
<evidence type="ECO:0000313" key="2">
    <source>
        <dbReference type="Proteomes" id="UP000030640"/>
    </source>
</evidence>
<dbReference type="EMBL" id="KI965526">
    <property type="protein sequence ID" value="EUD64214.1"/>
    <property type="molecule type" value="Genomic_DNA"/>
</dbReference>